<dbReference type="Proteomes" id="UP000772196">
    <property type="component" value="Unassembled WGS sequence"/>
</dbReference>
<organism evidence="2 3">
    <name type="scientific">Streptomyces physcomitrii</name>
    <dbReference type="NCBI Taxonomy" id="2724184"/>
    <lineage>
        <taxon>Bacteria</taxon>
        <taxon>Bacillati</taxon>
        <taxon>Actinomycetota</taxon>
        <taxon>Actinomycetes</taxon>
        <taxon>Kitasatosporales</taxon>
        <taxon>Streptomycetaceae</taxon>
        <taxon>Streptomyces</taxon>
    </lineage>
</organism>
<keyword evidence="3" id="KW-1185">Reference proteome</keyword>
<protein>
    <submittedName>
        <fullName evidence="2">Uncharacterized protein</fullName>
    </submittedName>
</protein>
<keyword evidence="1" id="KW-1133">Transmembrane helix</keyword>
<evidence type="ECO:0000313" key="2">
    <source>
        <dbReference type="EMBL" id="NKI42081.1"/>
    </source>
</evidence>
<sequence length="67" mass="6973">MSEGEDVPTVRRAMLQIIVVFVILYAGCFAASYLSGGSLGTSLGAPLALAAPMAGIAFVRCRRLKQG</sequence>
<dbReference type="EMBL" id="JAAWWP010000006">
    <property type="protein sequence ID" value="NKI42081.1"/>
    <property type="molecule type" value="Genomic_DNA"/>
</dbReference>
<dbReference type="RefSeq" id="WP_168538906.1">
    <property type="nucleotide sequence ID" value="NZ_JAAWWP010000006.1"/>
</dbReference>
<evidence type="ECO:0000256" key="1">
    <source>
        <dbReference type="SAM" id="Phobius"/>
    </source>
</evidence>
<evidence type="ECO:0000313" key="3">
    <source>
        <dbReference type="Proteomes" id="UP000772196"/>
    </source>
</evidence>
<proteinExistence type="predicted"/>
<gene>
    <name evidence="2" type="ORF">HFV08_12665</name>
</gene>
<keyword evidence="1" id="KW-0472">Membrane</keyword>
<reference evidence="2 3" key="1">
    <citation type="submission" date="2020-04" db="EMBL/GenBank/DDBJ databases">
        <title>Phylogenetic Diversity and Antibacterial Activity against Ralstonia solanacearum of Endophytic Actinomycete Isolated from Moss.</title>
        <authorList>
            <person name="Zhuang X."/>
        </authorList>
    </citation>
    <scope>NUCLEOTIDE SEQUENCE [LARGE SCALE GENOMIC DNA]</scope>
    <source>
        <strain evidence="2 3">LD120</strain>
    </source>
</reference>
<comment type="caution">
    <text evidence="2">The sequence shown here is derived from an EMBL/GenBank/DDBJ whole genome shotgun (WGS) entry which is preliminary data.</text>
</comment>
<feature type="transmembrane region" description="Helical" evidence="1">
    <location>
        <begin position="12"/>
        <end position="33"/>
    </location>
</feature>
<feature type="transmembrane region" description="Helical" evidence="1">
    <location>
        <begin position="39"/>
        <end position="59"/>
    </location>
</feature>
<name>A0ABX1H162_9ACTN</name>
<keyword evidence="1" id="KW-0812">Transmembrane</keyword>
<accession>A0ABX1H162</accession>